<comment type="caution">
    <text evidence="17">The sequence shown here is derived from an EMBL/GenBank/DDBJ whole genome shotgun (WGS) entry which is preliminary data.</text>
</comment>
<keyword evidence="10 12" id="KW-0238">DNA-binding</keyword>
<protein>
    <recommendedName>
        <fullName evidence="13">DNA topoisomerase 2</fullName>
        <ecNumber evidence="13">5.6.2.2</ecNumber>
    </recommendedName>
</protein>
<dbReference type="Gene3D" id="3.30.565.10">
    <property type="entry name" value="Histidine kinase-like ATPase, C-terminal domain"/>
    <property type="match status" value="1"/>
</dbReference>
<dbReference type="GO" id="GO:0046872">
    <property type="term" value="F:metal ion binding"/>
    <property type="evidence" value="ECO:0007669"/>
    <property type="project" value="UniProtKB-KW"/>
</dbReference>
<dbReference type="GO" id="GO:0000819">
    <property type="term" value="P:sister chromatid segregation"/>
    <property type="evidence" value="ECO:0007669"/>
    <property type="project" value="TreeGrafter"/>
</dbReference>
<dbReference type="GO" id="GO:0003918">
    <property type="term" value="F:DNA topoisomerase type II (double strand cut, ATP-hydrolyzing) activity"/>
    <property type="evidence" value="ECO:0007669"/>
    <property type="project" value="UniProtKB-UniRule"/>
</dbReference>
<dbReference type="SMART" id="SM00387">
    <property type="entry name" value="HATPase_c"/>
    <property type="match status" value="1"/>
</dbReference>
<sequence length="1374" mass="151203">MDLDDALALLGGGGGSGSGFDFPMEEASQENVAPPVAAAAPKQAASKKKTAAPKKNSAATAASAPKSAKASATSSAVARPASAKPKAAATKPLAASAKANAADPTPSDDMSIEERYQKKTQLEHILLRPDTYVGSIEKSTATMWVHDSERMVLKNVTYVPGLYKIFDEILVNAADNKVRDAKQDTIAVDIDTALNTISVYNNGSGIPVDMHKEEGVYVPELIFGHLLTSSNYDDSEKKTTGGRNGYGAKLANIFSTEFVVETADGSRQKKYRQTFRDNMSVVEEPVITKCKASENYTRITFTPDLERFGMTTLDEDIVSMFRRRVYDVSGCLGKTLKVSFNGEKLAVKTFVDYMNLYVKSGSITPAFGACENGAEPKLITERVNDRWEVGIVVSDGQFQQVSFANNIATTRGGTHVDYVMSQITSKVTAMVKKKNKNGTELKPHQVKNHCWVFVNSLVDNPSFDSQTKETMTLRKDRFGSTCELSEKFLKDVISKSGIIDAILSFASLKQNKDLKKNDGKKTTRLTGIPKLDDANDAGGRNSQKCTLILTEGDSAKSLAVSGLGVVGRDHYGVFPLRGKLLNVREATHTQVMANAELNYLKQILGLKHGHKYEDTKSLRYGKVLIMTDQDHDGSHIKGLLINMFDSHFPSLLQRNNFLQEFVTPIVKATKGSQTKTFYTMPEYEAWCENTNTRGWNLKYYKGLGTSTAAEAKQYFKAFDQHRKDFVYEDAQDSNAIDLAFSKKRVEDRKEWMMAHEPGTFLDNECDSMTYKEFVNKELILFSLADLQRSIPSVMDGLKPGQRKILFSCFRRKLTKDIKVAQLAGYVSEHAAYHHGETSLAQAIIQMAQDFVGSNNVNLLVPSGQFGTRLQGGKDAASPRYVFTRLAPMTRLLFPEADDNQLKILTEEGQSIEPEWYAPILPMVLVNGADGIGTGWSTQVPNYNPKDIVDNLKRLMLGEEMEEMTPWWRGFAGHVVRNEADQKGSRSYTVSGCVEKKDATTVIITELPVRSWTQGTKDMLEGMMKPGEKGEPASIIDFKENHTDTMVSFTVTMTEAQMEKVEATGLWKTFKLSTQMSTSNMNLFAADGRIKKYATPEAIIEDFYNARLKLYEARKAAQLASAEAEMVKLSAMAKFILAVCDGKLTLAKKAKAQIEKELEKMGLPRLENGKKKKAAAAEDDDDEEEDEGSKSGGSYEYLLKLPLSSLTRERVDALLAKRGEQEALVATLRARTPKEAWMDDLESFTQAWDAAMVEHAVALKAAPPPPMPVAKKAAAKKPAAATKKPAATKRGGDSPSPSAKPAAKKRAAKAAVVVEVEDSDEEEDDDDDCMVVSPPPPRAAAPKRAAKKAVVVEESDDDDFDDDSEEEDGDDSDFE</sequence>
<dbReference type="InterPro" id="IPR003594">
    <property type="entry name" value="HATPase_dom"/>
</dbReference>
<comment type="function">
    <text evidence="13">Control of topological states of DNA by transient breakage and subsequent rejoining of DNA strands. Topoisomerase II makes double-strand breaks.</text>
</comment>
<dbReference type="Gene3D" id="1.10.268.10">
    <property type="entry name" value="Topoisomerase, domain 3"/>
    <property type="match status" value="1"/>
</dbReference>
<feature type="compositionally biased region" description="Acidic residues" evidence="14">
    <location>
        <begin position="1314"/>
        <end position="1328"/>
    </location>
</feature>
<keyword evidence="5" id="KW-0479">Metal-binding</keyword>
<feature type="compositionally biased region" description="Low complexity" evidence="14">
    <location>
        <begin position="32"/>
        <end position="44"/>
    </location>
</feature>
<dbReference type="InterPro" id="IPR013758">
    <property type="entry name" value="Topo_IIA_A/C_ab"/>
</dbReference>
<comment type="cofactor">
    <cofactor evidence="3">
        <name>Mg(2+)</name>
        <dbReference type="ChEBI" id="CHEBI:18420"/>
    </cofactor>
</comment>
<feature type="region of interest" description="Disordered" evidence="14">
    <location>
        <begin position="1168"/>
        <end position="1192"/>
    </location>
</feature>
<comment type="cofactor">
    <cofactor evidence="2">
        <name>Ca(2+)</name>
        <dbReference type="ChEBI" id="CHEBI:29108"/>
    </cofactor>
</comment>
<dbReference type="InterPro" id="IPR006171">
    <property type="entry name" value="TOPRIM_dom"/>
</dbReference>
<dbReference type="InterPro" id="IPR001241">
    <property type="entry name" value="Topo_IIA"/>
</dbReference>
<dbReference type="FunFam" id="3.40.50.670:FF:000001">
    <property type="entry name" value="DNA topoisomerase 2"/>
    <property type="match status" value="2"/>
</dbReference>
<dbReference type="EC" id="5.6.2.2" evidence="13"/>
<keyword evidence="8" id="KW-0460">Magnesium</keyword>
<evidence type="ECO:0000256" key="13">
    <source>
        <dbReference type="RuleBase" id="RU362094"/>
    </source>
</evidence>
<evidence type="ECO:0000256" key="4">
    <source>
        <dbReference type="ARBA" id="ARBA00011080"/>
    </source>
</evidence>
<feature type="domain" description="Toprim" evidence="15">
    <location>
        <begin position="545"/>
        <end position="659"/>
    </location>
</feature>
<dbReference type="InterPro" id="IPR001154">
    <property type="entry name" value="TopoII_euk"/>
</dbReference>
<dbReference type="FunFam" id="3.30.230.10:FF:000008">
    <property type="entry name" value="DNA topoisomerase 2"/>
    <property type="match status" value="1"/>
</dbReference>
<evidence type="ECO:0000256" key="9">
    <source>
        <dbReference type="ARBA" id="ARBA00023029"/>
    </source>
</evidence>
<feature type="region of interest" description="Disordered" evidence="14">
    <location>
        <begin position="1261"/>
        <end position="1374"/>
    </location>
</feature>
<dbReference type="InterPro" id="IPR013760">
    <property type="entry name" value="Topo_IIA-like_dom_sf"/>
</dbReference>
<dbReference type="GO" id="GO:0005524">
    <property type="term" value="F:ATP binding"/>
    <property type="evidence" value="ECO:0007669"/>
    <property type="project" value="UniProtKB-UniRule"/>
</dbReference>
<dbReference type="PROSITE" id="PS50880">
    <property type="entry name" value="TOPRIM"/>
    <property type="match status" value="1"/>
</dbReference>
<dbReference type="CDD" id="cd03481">
    <property type="entry name" value="TopoIIA_Trans_ScTopoIIA"/>
    <property type="match status" value="1"/>
</dbReference>
<dbReference type="InterPro" id="IPR020568">
    <property type="entry name" value="Ribosomal_Su5_D2-typ_SF"/>
</dbReference>
<dbReference type="CDD" id="cd16930">
    <property type="entry name" value="HATPase_TopII-like"/>
    <property type="match status" value="1"/>
</dbReference>
<dbReference type="Pfam" id="PF00521">
    <property type="entry name" value="DNA_topoisoIV"/>
    <property type="match status" value="1"/>
</dbReference>
<dbReference type="CDD" id="cd03365">
    <property type="entry name" value="TOPRIM_TopoIIA"/>
    <property type="match status" value="1"/>
</dbReference>
<accession>A0A830HYM1</accession>
<dbReference type="InterPro" id="IPR002205">
    <property type="entry name" value="Topo_IIA_dom_A"/>
</dbReference>
<dbReference type="PANTHER" id="PTHR10169:SF38">
    <property type="entry name" value="DNA TOPOISOMERASE 2"/>
    <property type="match status" value="1"/>
</dbReference>
<dbReference type="PROSITE" id="PS00177">
    <property type="entry name" value="TOPOISOMERASE_II"/>
    <property type="match status" value="1"/>
</dbReference>
<dbReference type="GO" id="GO:0000712">
    <property type="term" value="P:resolution of meiotic recombination intermediates"/>
    <property type="evidence" value="ECO:0007669"/>
    <property type="project" value="TreeGrafter"/>
</dbReference>
<dbReference type="Pfam" id="PF01751">
    <property type="entry name" value="Toprim"/>
    <property type="match status" value="1"/>
</dbReference>
<evidence type="ECO:0000256" key="8">
    <source>
        <dbReference type="ARBA" id="ARBA00022842"/>
    </source>
</evidence>
<dbReference type="PROSITE" id="PS52040">
    <property type="entry name" value="TOPO_IIA"/>
    <property type="match status" value="1"/>
</dbReference>
<dbReference type="GO" id="GO:0006265">
    <property type="term" value="P:DNA topological change"/>
    <property type="evidence" value="ECO:0007669"/>
    <property type="project" value="UniProtKB-UniRule"/>
</dbReference>
<dbReference type="SMART" id="SM00433">
    <property type="entry name" value="TOP2c"/>
    <property type="match status" value="1"/>
</dbReference>
<dbReference type="InterPro" id="IPR034157">
    <property type="entry name" value="TOPRIM_TopoII"/>
</dbReference>
<dbReference type="Gene3D" id="3.30.1360.40">
    <property type="match status" value="1"/>
</dbReference>
<dbReference type="InterPro" id="IPR036890">
    <property type="entry name" value="HATPase_C_sf"/>
</dbReference>
<dbReference type="Pfam" id="PF00204">
    <property type="entry name" value="DNA_gyraseB"/>
    <property type="match status" value="1"/>
</dbReference>
<keyword evidence="7 13" id="KW-0067">ATP-binding</keyword>
<dbReference type="SUPFAM" id="SSF55874">
    <property type="entry name" value="ATPase domain of HSP90 chaperone/DNA topoisomerase II/histidine kinase"/>
    <property type="match status" value="1"/>
</dbReference>
<dbReference type="InterPro" id="IPR013757">
    <property type="entry name" value="Topo_IIA_A_a_sf"/>
</dbReference>
<evidence type="ECO:0000256" key="14">
    <source>
        <dbReference type="SAM" id="MobiDB-lite"/>
    </source>
</evidence>
<dbReference type="Pfam" id="PF02518">
    <property type="entry name" value="HATPase_c"/>
    <property type="match status" value="1"/>
</dbReference>
<feature type="active site" description="O-(5'-phospho-DNA)-tyrosine intermediate" evidence="12">
    <location>
        <position position="880"/>
    </location>
</feature>
<dbReference type="FunFam" id="3.30.565.10:FF:000004">
    <property type="entry name" value="DNA topoisomerase 2"/>
    <property type="match status" value="1"/>
</dbReference>
<dbReference type="FunFam" id="3.90.199.10:FF:000002">
    <property type="entry name" value="DNA topoisomerase 2"/>
    <property type="match status" value="1"/>
</dbReference>
<dbReference type="Gene3D" id="3.30.1490.30">
    <property type="match status" value="1"/>
</dbReference>
<evidence type="ECO:0000313" key="17">
    <source>
        <dbReference type="EMBL" id="GHP12332.1"/>
    </source>
</evidence>
<feature type="domain" description="Topo IIA-type catalytic" evidence="16">
    <location>
        <begin position="790"/>
        <end position="1240"/>
    </location>
</feature>
<dbReference type="Pfam" id="PF16898">
    <property type="entry name" value="TOPRIM_C"/>
    <property type="match status" value="1"/>
</dbReference>
<dbReference type="OrthoDB" id="276498at2759"/>
<dbReference type="InterPro" id="IPR014721">
    <property type="entry name" value="Ribsml_uS5_D2-typ_fold_subgr"/>
</dbReference>
<dbReference type="EMBL" id="BNJQ01000040">
    <property type="protein sequence ID" value="GHP12332.1"/>
    <property type="molecule type" value="Genomic_DNA"/>
</dbReference>
<feature type="compositionally biased region" description="Acidic residues" evidence="14">
    <location>
        <begin position="1352"/>
        <end position="1374"/>
    </location>
</feature>
<evidence type="ECO:0000259" key="16">
    <source>
        <dbReference type="PROSITE" id="PS52040"/>
    </source>
</evidence>
<evidence type="ECO:0000256" key="3">
    <source>
        <dbReference type="ARBA" id="ARBA00001946"/>
    </source>
</evidence>
<evidence type="ECO:0000256" key="6">
    <source>
        <dbReference type="ARBA" id="ARBA00022741"/>
    </source>
</evidence>
<comment type="catalytic activity">
    <reaction evidence="1 12 13">
        <text>ATP-dependent breakage, passage and rejoining of double-stranded DNA.</text>
        <dbReference type="EC" id="5.6.2.2"/>
    </reaction>
</comment>
<comment type="similarity">
    <text evidence="4 13">Belongs to the type II topoisomerase family.</text>
</comment>
<dbReference type="InterPro" id="IPR050634">
    <property type="entry name" value="DNA_Topoisomerase_II"/>
</dbReference>
<dbReference type="SUPFAM" id="SSF54211">
    <property type="entry name" value="Ribosomal protein S5 domain 2-like"/>
    <property type="match status" value="1"/>
</dbReference>
<dbReference type="PRINTS" id="PR00418">
    <property type="entry name" value="TPI2FAMILY"/>
</dbReference>
<evidence type="ECO:0000259" key="15">
    <source>
        <dbReference type="PROSITE" id="PS50880"/>
    </source>
</evidence>
<dbReference type="InterPro" id="IPR031660">
    <property type="entry name" value="TOPRIM_C"/>
</dbReference>
<dbReference type="Gene3D" id="3.40.50.670">
    <property type="match status" value="1"/>
</dbReference>
<dbReference type="Proteomes" id="UP000660262">
    <property type="component" value="Unassembled WGS sequence"/>
</dbReference>
<feature type="compositionally biased region" description="Low complexity" evidence="14">
    <location>
        <begin position="1268"/>
        <end position="1300"/>
    </location>
</feature>
<dbReference type="SUPFAM" id="SSF56719">
    <property type="entry name" value="Type II DNA topoisomerase"/>
    <property type="match status" value="1"/>
</dbReference>
<keyword evidence="6 13" id="KW-0547">Nucleotide-binding</keyword>
<evidence type="ECO:0000256" key="5">
    <source>
        <dbReference type="ARBA" id="ARBA00022723"/>
    </source>
</evidence>
<name>A0A830HYM1_9CHLO</name>
<dbReference type="FunFam" id="3.30.1360.40:FF:000003">
    <property type="entry name" value="DNA topoisomerase 2"/>
    <property type="match status" value="1"/>
</dbReference>
<evidence type="ECO:0000256" key="11">
    <source>
        <dbReference type="ARBA" id="ARBA00023235"/>
    </source>
</evidence>
<dbReference type="InterPro" id="IPR013506">
    <property type="entry name" value="Topo_IIA_bsu_dom2"/>
</dbReference>
<dbReference type="SMART" id="SM00434">
    <property type="entry name" value="TOP4c"/>
    <property type="match status" value="1"/>
</dbReference>
<evidence type="ECO:0000256" key="12">
    <source>
        <dbReference type="PROSITE-ProRule" id="PRU01384"/>
    </source>
</evidence>
<evidence type="ECO:0000256" key="2">
    <source>
        <dbReference type="ARBA" id="ARBA00001913"/>
    </source>
</evidence>
<feature type="compositionally biased region" description="Acidic residues" evidence="14">
    <location>
        <begin position="1176"/>
        <end position="1186"/>
    </location>
</feature>
<feature type="compositionally biased region" description="Low complexity" evidence="14">
    <location>
        <begin position="53"/>
        <end position="104"/>
    </location>
</feature>
<organism evidence="17 18">
    <name type="scientific">Pycnococcus provasolii</name>
    <dbReference type="NCBI Taxonomy" id="41880"/>
    <lineage>
        <taxon>Eukaryota</taxon>
        <taxon>Viridiplantae</taxon>
        <taxon>Chlorophyta</taxon>
        <taxon>Pseudoscourfieldiophyceae</taxon>
        <taxon>Pseudoscourfieldiales</taxon>
        <taxon>Pycnococcaceae</taxon>
        <taxon>Pycnococcus</taxon>
    </lineage>
</organism>
<dbReference type="Gene3D" id="3.90.199.10">
    <property type="entry name" value="Topoisomerase II, domain 5"/>
    <property type="match status" value="1"/>
</dbReference>
<gene>
    <name evidence="17" type="ORF">PPROV_001106000</name>
</gene>
<dbReference type="FunFam" id="3.30.1490.30:FF:000001">
    <property type="entry name" value="DNA topoisomerase 2"/>
    <property type="match status" value="1"/>
</dbReference>
<evidence type="ECO:0000256" key="10">
    <source>
        <dbReference type="ARBA" id="ARBA00023125"/>
    </source>
</evidence>
<dbReference type="GO" id="GO:0003677">
    <property type="term" value="F:DNA binding"/>
    <property type="evidence" value="ECO:0007669"/>
    <property type="project" value="UniProtKB-UniRule"/>
</dbReference>
<dbReference type="GO" id="GO:0005634">
    <property type="term" value="C:nucleus"/>
    <property type="evidence" value="ECO:0007669"/>
    <property type="project" value="TreeGrafter"/>
</dbReference>
<comment type="subunit">
    <text evidence="13">Homodimer.</text>
</comment>
<dbReference type="PANTHER" id="PTHR10169">
    <property type="entry name" value="DNA TOPOISOMERASE/GYRASE"/>
    <property type="match status" value="1"/>
</dbReference>
<dbReference type="PRINTS" id="PR01158">
    <property type="entry name" value="TOPISMRASEII"/>
</dbReference>
<keyword evidence="9 12" id="KW-0799">Topoisomerase</keyword>
<dbReference type="InterPro" id="IPR018522">
    <property type="entry name" value="TopoIIA_CS"/>
</dbReference>
<keyword evidence="11 12" id="KW-0413">Isomerase</keyword>
<dbReference type="InterPro" id="IPR013759">
    <property type="entry name" value="Topo_IIA_B_C"/>
</dbReference>
<evidence type="ECO:0000256" key="7">
    <source>
        <dbReference type="ARBA" id="ARBA00022840"/>
    </source>
</evidence>
<evidence type="ECO:0000313" key="18">
    <source>
        <dbReference type="Proteomes" id="UP000660262"/>
    </source>
</evidence>
<reference evidence="17" key="1">
    <citation type="submission" date="2020-10" db="EMBL/GenBank/DDBJ databases">
        <title>Unveiling of a novel bifunctional photoreceptor, Dualchrome1, isolated from a cosmopolitan green alga.</title>
        <authorList>
            <person name="Suzuki S."/>
            <person name="Kawachi M."/>
        </authorList>
    </citation>
    <scope>NUCLEOTIDE SEQUENCE</scope>
    <source>
        <strain evidence="17">NIES 2893</strain>
    </source>
</reference>
<feature type="region of interest" description="Disordered" evidence="14">
    <location>
        <begin position="1"/>
        <end position="111"/>
    </location>
</feature>
<proteinExistence type="inferred from homology"/>
<keyword evidence="18" id="KW-1185">Reference proteome</keyword>
<dbReference type="Gene3D" id="3.30.230.10">
    <property type="match status" value="1"/>
</dbReference>
<dbReference type="CDD" id="cd00187">
    <property type="entry name" value="TOP4c"/>
    <property type="match status" value="1"/>
</dbReference>
<evidence type="ECO:0000256" key="1">
    <source>
        <dbReference type="ARBA" id="ARBA00000185"/>
    </source>
</evidence>